<dbReference type="InterPro" id="IPR038804">
    <property type="entry name" value="RGF3"/>
</dbReference>
<comment type="caution">
    <text evidence="3">The sequence shown here is derived from an EMBL/GenBank/DDBJ whole genome shotgun (WGS) entry which is preliminary data.</text>
</comment>
<dbReference type="PANTHER" id="PTHR36313">
    <property type="entry name" value="ROOT MERISTEM GROWTH FACTOR 2"/>
    <property type="match status" value="1"/>
</dbReference>
<feature type="region of interest" description="Disordered" evidence="1">
    <location>
        <begin position="209"/>
        <end position="234"/>
    </location>
</feature>
<accession>A0ABD3LB80</accession>
<feature type="signal peptide" evidence="2">
    <location>
        <begin position="1"/>
        <end position="24"/>
    </location>
</feature>
<dbReference type="PANTHER" id="PTHR36313:SF7">
    <property type="entry name" value="OS09G0474600 PROTEIN"/>
    <property type="match status" value="1"/>
</dbReference>
<feature type="chain" id="PRO_5044820695" evidence="2">
    <location>
        <begin position="25"/>
        <end position="234"/>
    </location>
</feature>
<evidence type="ECO:0000256" key="2">
    <source>
        <dbReference type="SAM" id="SignalP"/>
    </source>
</evidence>
<gene>
    <name evidence="3" type="ORF">ACJRO7_009850</name>
</gene>
<feature type="region of interest" description="Disordered" evidence="1">
    <location>
        <begin position="163"/>
        <end position="191"/>
    </location>
</feature>
<dbReference type="AlphaFoldDB" id="A0ABD3LB80"/>
<protein>
    <submittedName>
        <fullName evidence="3">Uncharacterized protein</fullName>
    </submittedName>
</protein>
<dbReference type="Proteomes" id="UP001634007">
    <property type="component" value="Unassembled WGS sequence"/>
</dbReference>
<proteinExistence type="predicted"/>
<feature type="compositionally biased region" description="Polar residues" evidence="1">
    <location>
        <begin position="115"/>
        <end position="127"/>
    </location>
</feature>
<evidence type="ECO:0000313" key="4">
    <source>
        <dbReference type="Proteomes" id="UP001634007"/>
    </source>
</evidence>
<organism evidence="3 4">
    <name type="scientific">Eucalyptus globulus</name>
    <name type="common">Tasmanian blue gum</name>
    <dbReference type="NCBI Taxonomy" id="34317"/>
    <lineage>
        <taxon>Eukaryota</taxon>
        <taxon>Viridiplantae</taxon>
        <taxon>Streptophyta</taxon>
        <taxon>Embryophyta</taxon>
        <taxon>Tracheophyta</taxon>
        <taxon>Spermatophyta</taxon>
        <taxon>Magnoliopsida</taxon>
        <taxon>eudicotyledons</taxon>
        <taxon>Gunneridae</taxon>
        <taxon>Pentapetalae</taxon>
        <taxon>rosids</taxon>
        <taxon>malvids</taxon>
        <taxon>Myrtales</taxon>
        <taxon>Myrtaceae</taxon>
        <taxon>Myrtoideae</taxon>
        <taxon>Eucalypteae</taxon>
        <taxon>Eucalyptus</taxon>
    </lineage>
</organism>
<name>A0ABD3LB80_EUCGL</name>
<evidence type="ECO:0000313" key="3">
    <source>
        <dbReference type="EMBL" id="KAL3748677.1"/>
    </source>
</evidence>
<evidence type="ECO:0000256" key="1">
    <source>
        <dbReference type="SAM" id="MobiDB-lite"/>
    </source>
</evidence>
<feature type="region of interest" description="Disordered" evidence="1">
    <location>
        <begin position="92"/>
        <end position="127"/>
    </location>
</feature>
<dbReference type="EMBL" id="JBJKBG010000002">
    <property type="protein sequence ID" value="KAL3748677.1"/>
    <property type="molecule type" value="Genomic_DNA"/>
</dbReference>
<reference evidence="3 4" key="1">
    <citation type="submission" date="2024-11" db="EMBL/GenBank/DDBJ databases">
        <title>Chromosome-level genome assembly of Eucalyptus globulus Labill. provides insights into its genome evolution.</title>
        <authorList>
            <person name="Li X."/>
        </authorList>
    </citation>
    <scope>NUCLEOTIDE SEQUENCE [LARGE SCALE GENOMIC DNA]</scope>
    <source>
        <strain evidence="3">CL2024</strain>
        <tissue evidence="3">Fresh tender leaves</tissue>
    </source>
</reference>
<sequence>MASTRITSFLLMLLLFSLQQWSSCAQIGHGMEEKLVLDRAGVEVLIAGGSSSKVQEVLHDHNPSTSEVVRDTDLGIEERKLKSRKFLGQRAAKDVVSSMQMNPESAASSSSPSSTGKDQNASKLPQASSLEYMEDQNEGGKRGTARPIRVSFTRKMMVYSPDSRPVHCDSTRSSNCPSSREPYFDGSLQNLDSKKEITESAREIMALTNRDYHGSGRHPPPINNGHPLSQQHEP</sequence>
<keyword evidence="2" id="KW-0732">Signal</keyword>
<feature type="compositionally biased region" description="Low complexity" evidence="1">
    <location>
        <begin position="105"/>
        <end position="114"/>
    </location>
</feature>
<keyword evidence="4" id="KW-1185">Reference proteome</keyword>